<dbReference type="AlphaFoldDB" id="A0A520KU62"/>
<dbReference type="Proteomes" id="UP000320766">
    <property type="component" value="Unassembled WGS sequence"/>
</dbReference>
<comment type="caution">
    <text evidence="2">The sequence shown here is derived from an EMBL/GenBank/DDBJ whole genome shotgun (WGS) entry which is preliminary data.</text>
</comment>
<evidence type="ECO:0000313" key="3">
    <source>
        <dbReference type="Proteomes" id="UP000320766"/>
    </source>
</evidence>
<evidence type="ECO:0000259" key="1">
    <source>
        <dbReference type="Pfam" id="PF01909"/>
    </source>
</evidence>
<dbReference type="InterPro" id="IPR043519">
    <property type="entry name" value="NT_sf"/>
</dbReference>
<dbReference type="CDD" id="cd05403">
    <property type="entry name" value="NT_KNTase_like"/>
    <property type="match status" value="1"/>
</dbReference>
<dbReference type="Gene3D" id="3.30.460.10">
    <property type="entry name" value="Beta Polymerase, domain 2"/>
    <property type="match status" value="1"/>
</dbReference>
<dbReference type="EMBL" id="RXIL01000182">
    <property type="protein sequence ID" value="RZN65807.1"/>
    <property type="molecule type" value="Genomic_DNA"/>
</dbReference>
<dbReference type="SUPFAM" id="SSF81301">
    <property type="entry name" value="Nucleotidyltransferase"/>
    <property type="match status" value="1"/>
</dbReference>
<protein>
    <recommendedName>
        <fullName evidence="1">Polymerase nucleotidyl transferase domain-containing protein</fullName>
    </recommendedName>
</protein>
<gene>
    <name evidence="2" type="ORF">EF807_09075</name>
</gene>
<reference evidence="2 3" key="1">
    <citation type="journal article" date="2019" name="Nat. Microbiol.">
        <title>Wide diversity of methane and short-chain alkane metabolisms in uncultured archaea.</title>
        <authorList>
            <person name="Borrel G."/>
            <person name="Adam P.S."/>
            <person name="McKay L.J."/>
            <person name="Chen L.X."/>
            <person name="Sierra-Garcia I.N."/>
            <person name="Sieber C.M."/>
            <person name="Letourneur Q."/>
            <person name="Ghozlane A."/>
            <person name="Andersen G.L."/>
            <person name="Li W.J."/>
            <person name="Hallam S.J."/>
            <person name="Muyzer G."/>
            <person name="de Oliveira V.M."/>
            <person name="Inskeep W.P."/>
            <person name="Banfield J.F."/>
            <person name="Gribaldo S."/>
        </authorList>
    </citation>
    <scope>NUCLEOTIDE SEQUENCE [LARGE SCALE GENOMIC DNA]</scope>
    <source>
        <strain evidence="2">NM1b</strain>
    </source>
</reference>
<feature type="domain" description="Polymerase nucleotidyl transferase" evidence="1">
    <location>
        <begin position="8"/>
        <end position="72"/>
    </location>
</feature>
<dbReference type="Pfam" id="PF01909">
    <property type="entry name" value="NTP_transf_2"/>
    <property type="match status" value="1"/>
</dbReference>
<dbReference type="InterPro" id="IPR002934">
    <property type="entry name" value="Polymerase_NTP_transf_dom"/>
</dbReference>
<accession>A0A520KU62</accession>
<organism evidence="2 3">
    <name type="scientific">Candidatus Methanolliviera hydrocarbonicum</name>
    <dbReference type="NCBI Taxonomy" id="2491085"/>
    <lineage>
        <taxon>Archaea</taxon>
        <taxon>Methanobacteriati</taxon>
        <taxon>Methanobacteriota</taxon>
        <taxon>Candidatus Methanoliparia</taxon>
        <taxon>Candidatus Methanoliparales</taxon>
        <taxon>Candidatus Methanollivieraceae</taxon>
        <taxon>Candidatus Methanolliviera</taxon>
    </lineage>
</organism>
<evidence type="ECO:0000313" key="2">
    <source>
        <dbReference type="EMBL" id="RZN65807.1"/>
    </source>
</evidence>
<dbReference type="GO" id="GO:0016779">
    <property type="term" value="F:nucleotidyltransferase activity"/>
    <property type="evidence" value="ECO:0007669"/>
    <property type="project" value="InterPro"/>
</dbReference>
<sequence length="101" mass="11863">MEERIRDGLDELKERLYLLLVVLFGSYAEGNYTVASDVDLLVVYDGEKRKRSMKTYIVDTYAWISYFEGKEAFKFREEIEDKDLLTGGEHFRGKPNVKLLK</sequence>
<name>A0A520KU62_9EURY</name>
<proteinExistence type="predicted"/>